<dbReference type="GO" id="GO:0000976">
    <property type="term" value="F:transcription cis-regulatory region binding"/>
    <property type="evidence" value="ECO:0007669"/>
    <property type="project" value="TreeGrafter"/>
</dbReference>
<sequence length="242" mass="26778">MRSYKSADPWRVREGVQPVSEAVSRRRKQTREALIDGARRVFAARGVAASSIEEIGEASGFTRGAVYSNFASRDEIVLAIMEREIDTAQRSVTELVENRDADLQHTAAKSLDEQEDLIRAIVTQFHALHDNTSAWILAGREIELYTLRNPELRYRYDELIAAHFENMSTVIGVAIERAGGRLTLPLTQFVDILAAVSLAAGNKAVAERFRGCTGDEVVPDDEPLAVDPEPIVQVILGLIDFS</sequence>
<keyword evidence="3" id="KW-0804">Transcription</keyword>
<proteinExistence type="predicted"/>
<feature type="DNA-binding region" description="H-T-H motif" evidence="4">
    <location>
        <begin position="51"/>
        <end position="70"/>
    </location>
</feature>
<reference evidence="6 7" key="1">
    <citation type="submission" date="2017-09" db="EMBL/GenBank/DDBJ databases">
        <title>Bacterial strain isolated from the female urinary microbiota.</title>
        <authorList>
            <person name="Thomas-White K."/>
            <person name="Kumar N."/>
            <person name="Forster S."/>
            <person name="Putonti C."/>
            <person name="Lawley T."/>
            <person name="Wolfe A.J."/>
        </authorList>
    </citation>
    <scope>NUCLEOTIDE SEQUENCE [LARGE SCALE GENOMIC DNA]</scope>
    <source>
        <strain evidence="6 7">UMB0680</strain>
    </source>
</reference>
<dbReference type="GO" id="GO:0003700">
    <property type="term" value="F:DNA-binding transcription factor activity"/>
    <property type="evidence" value="ECO:0007669"/>
    <property type="project" value="TreeGrafter"/>
</dbReference>
<dbReference type="Pfam" id="PF00440">
    <property type="entry name" value="TetR_N"/>
    <property type="match status" value="1"/>
</dbReference>
<dbReference type="InterPro" id="IPR050109">
    <property type="entry name" value="HTH-type_TetR-like_transc_reg"/>
</dbReference>
<keyword evidence="2 4" id="KW-0238">DNA-binding</keyword>
<keyword evidence="1" id="KW-0805">Transcription regulation</keyword>
<organism evidence="6 7">
    <name type="scientific">Brevibacterium luteolum</name>
    <dbReference type="NCBI Taxonomy" id="199591"/>
    <lineage>
        <taxon>Bacteria</taxon>
        <taxon>Bacillati</taxon>
        <taxon>Actinomycetota</taxon>
        <taxon>Actinomycetes</taxon>
        <taxon>Micrococcales</taxon>
        <taxon>Brevibacteriaceae</taxon>
        <taxon>Brevibacterium</taxon>
    </lineage>
</organism>
<evidence type="ECO:0000259" key="5">
    <source>
        <dbReference type="PROSITE" id="PS50977"/>
    </source>
</evidence>
<comment type="caution">
    <text evidence="6">The sequence shown here is derived from an EMBL/GenBank/DDBJ whole genome shotgun (WGS) entry which is preliminary data.</text>
</comment>
<dbReference type="OrthoDB" id="7252896at2"/>
<evidence type="ECO:0000313" key="6">
    <source>
        <dbReference type="EMBL" id="PMB98463.1"/>
    </source>
</evidence>
<dbReference type="Gene3D" id="1.10.357.10">
    <property type="entry name" value="Tetracycline Repressor, domain 2"/>
    <property type="match status" value="1"/>
</dbReference>
<evidence type="ECO:0000313" key="7">
    <source>
        <dbReference type="Proteomes" id="UP000235703"/>
    </source>
</evidence>
<dbReference type="SUPFAM" id="SSF46689">
    <property type="entry name" value="Homeodomain-like"/>
    <property type="match status" value="1"/>
</dbReference>
<name>A0A2N6PIF6_9MICO</name>
<evidence type="ECO:0000256" key="1">
    <source>
        <dbReference type="ARBA" id="ARBA00023015"/>
    </source>
</evidence>
<dbReference type="PANTHER" id="PTHR30055">
    <property type="entry name" value="HTH-TYPE TRANSCRIPTIONAL REGULATOR RUTR"/>
    <property type="match status" value="1"/>
</dbReference>
<dbReference type="PRINTS" id="PR00455">
    <property type="entry name" value="HTHTETR"/>
</dbReference>
<gene>
    <name evidence="6" type="ORF">CJ198_03725</name>
</gene>
<dbReference type="InterPro" id="IPR001647">
    <property type="entry name" value="HTH_TetR"/>
</dbReference>
<dbReference type="InterPro" id="IPR009057">
    <property type="entry name" value="Homeodomain-like_sf"/>
</dbReference>
<dbReference type="EMBL" id="PNFZ01000002">
    <property type="protein sequence ID" value="PMB98463.1"/>
    <property type="molecule type" value="Genomic_DNA"/>
</dbReference>
<dbReference type="AlphaFoldDB" id="A0A2N6PIF6"/>
<feature type="domain" description="HTH tetR-type" evidence="5">
    <location>
        <begin position="28"/>
        <end position="88"/>
    </location>
</feature>
<dbReference type="Proteomes" id="UP000235703">
    <property type="component" value="Unassembled WGS sequence"/>
</dbReference>
<evidence type="ECO:0000256" key="4">
    <source>
        <dbReference type="PROSITE-ProRule" id="PRU00335"/>
    </source>
</evidence>
<protein>
    <recommendedName>
        <fullName evidence="5">HTH tetR-type domain-containing protein</fullName>
    </recommendedName>
</protein>
<accession>A0A2N6PIF6</accession>
<dbReference type="PANTHER" id="PTHR30055:SF234">
    <property type="entry name" value="HTH-TYPE TRANSCRIPTIONAL REGULATOR BETI"/>
    <property type="match status" value="1"/>
</dbReference>
<evidence type="ECO:0000256" key="3">
    <source>
        <dbReference type="ARBA" id="ARBA00023163"/>
    </source>
</evidence>
<evidence type="ECO:0000256" key="2">
    <source>
        <dbReference type="ARBA" id="ARBA00023125"/>
    </source>
</evidence>
<keyword evidence="7" id="KW-1185">Reference proteome</keyword>
<dbReference type="PROSITE" id="PS50977">
    <property type="entry name" value="HTH_TETR_2"/>
    <property type="match status" value="1"/>
</dbReference>